<organism evidence="1 2">
    <name type="scientific">Phyllobacterium ifriqiyense</name>
    <dbReference type="NCBI Taxonomy" id="314238"/>
    <lineage>
        <taxon>Bacteria</taxon>
        <taxon>Pseudomonadati</taxon>
        <taxon>Pseudomonadota</taxon>
        <taxon>Alphaproteobacteria</taxon>
        <taxon>Hyphomicrobiales</taxon>
        <taxon>Phyllobacteriaceae</taxon>
        <taxon>Phyllobacterium</taxon>
    </lineage>
</organism>
<evidence type="ECO:0000313" key="1">
    <source>
        <dbReference type="EMBL" id="MDQ0999191.1"/>
    </source>
</evidence>
<dbReference type="EMBL" id="JAUSZT010000003">
    <property type="protein sequence ID" value="MDQ0999191.1"/>
    <property type="molecule type" value="Genomic_DNA"/>
</dbReference>
<keyword evidence="2" id="KW-1185">Reference proteome</keyword>
<reference evidence="1 2" key="1">
    <citation type="submission" date="2023-07" db="EMBL/GenBank/DDBJ databases">
        <title>Comparative genomics of wheat-associated soil bacteria to identify genetic determinants of phenazine resistance.</title>
        <authorList>
            <person name="Mouncey N."/>
        </authorList>
    </citation>
    <scope>NUCLEOTIDE SEQUENCE [LARGE SCALE GENOMIC DNA]</scope>
    <source>
        <strain evidence="1 2">W4I11</strain>
    </source>
</reference>
<proteinExistence type="predicted"/>
<comment type="caution">
    <text evidence="1">The sequence shown here is derived from an EMBL/GenBank/DDBJ whole genome shotgun (WGS) entry which is preliminary data.</text>
</comment>
<evidence type="ECO:0000313" key="2">
    <source>
        <dbReference type="Proteomes" id="UP001237780"/>
    </source>
</evidence>
<gene>
    <name evidence="1" type="ORF">QFZ34_004373</name>
</gene>
<protein>
    <submittedName>
        <fullName evidence="1">Uncharacterized protein</fullName>
    </submittedName>
</protein>
<accession>A0ABU0SEX8</accession>
<dbReference type="Proteomes" id="UP001237780">
    <property type="component" value="Unassembled WGS sequence"/>
</dbReference>
<sequence length="41" mass="5010">MRKLNISENLRRVMAKRHDLFTIRAEWRGMDATVMWEVNSF</sequence>
<name>A0ABU0SEX8_9HYPH</name>